<reference evidence="1" key="1">
    <citation type="submission" date="2006-10" db="EMBL/GenBank/DDBJ databases">
        <authorList>
            <person name="Amadeo P."/>
            <person name="Zhao Q."/>
            <person name="Wortman J."/>
            <person name="Fraser-Liggett C."/>
            <person name="Carlton J."/>
        </authorList>
    </citation>
    <scope>NUCLEOTIDE SEQUENCE</scope>
    <source>
        <strain evidence="1">G3</strain>
    </source>
</reference>
<evidence type="ECO:0000313" key="1">
    <source>
        <dbReference type="EMBL" id="EAY19998.1"/>
    </source>
</evidence>
<dbReference type="Proteomes" id="UP000001542">
    <property type="component" value="Unassembled WGS sequence"/>
</dbReference>
<dbReference type="KEGG" id="tva:5465529"/>
<keyword evidence="2" id="KW-1185">Reference proteome</keyword>
<dbReference type="EMBL" id="DS113202">
    <property type="protein sequence ID" value="EAY19998.1"/>
    <property type="molecule type" value="Genomic_DNA"/>
</dbReference>
<accession>A2DI09</accession>
<reference evidence="1" key="2">
    <citation type="journal article" date="2007" name="Science">
        <title>Draft genome sequence of the sexually transmitted pathogen Trichomonas vaginalis.</title>
        <authorList>
            <person name="Carlton J.M."/>
            <person name="Hirt R.P."/>
            <person name="Silva J.C."/>
            <person name="Delcher A.L."/>
            <person name="Schatz M."/>
            <person name="Zhao Q."/>
            <person name="Wortman J.R."/>
            <person name="Bidwell S.L."/>
            <person name="Alsmark U.C.M."/>
            <person name="Besteiro S."/>
            <person name="Sicheritz-Ponten T."/>
            <person name="Noel C.J."/>
            <person name="Dacks J.B."/>
            <person name="Foster P.G."/>
            <person name="Simillion C."/>
            <person name="Van de Peer Y."/>
            <person name="Miranda-Saavedra D."/>
            <person name="Barton G.J."/>
            <person name="Westrop G.D."/>
            <person name="Mueller S."/>
            <person name="Dessi D."/>
            <person name="Fiori P.L."/>
            <person name="Ren Q."/>
            <person name="Paulsen I."/>
            <person name="Zhang H."/>
            <person name="Bastida-Corcuera F.D."/>
            <person name="Simoes-Barbosa A."/>
            <person name="Brown M.T."/>
            <person name="Hayes R.D."/>
            <person name="Mukherjee M."/>
            <person name="Okumura C.Y."/>
            <person name="Schneider R."/>
            <person name="Smith A.J."/>
            <person name="Vanacova S."/>
            <person name="Villalvazo M."/>
            <person name="Haas B.J."/>
            <person name="Pertea M."/>
            <person name="Feldblyum T.V."/>
            <person name="Utterback T.R."/>
            <person name="Shu C.L."/>
            <person name="Osoegawa K."/>
            <person name="de Jong P.J."/>
            <person name="Hrdy I."/>
            <person name="Horvathova L."/>
            <person name="Zubacova Z."/>
            <person name="Dolezal P."/>
            <person name="Malik S.B."/>
            <person name="Logsdon J.M. Jr."/>
            <person name="Henze K."/>
            <person name="Gupta A."/>
            <person name="Wang C.C."/>
            <person name="Dunne R.L."/>
            <person name="Upcroft J.A."/>
            <person name="Upcroft P."/>
            <person name="White O."/>
            <person name="Salzberg S.L."/>
            <person name="Tang P."/>
            <person name="Chiu C.-H."/>
            <person name="Lee Y.-S."/>
            <person name="Embley T.M."/>
            <person name="Coombs G.H."/>
            <person name="Mottram J.C."/>
            <person name="Tachezy J."/>
            <person name="Fraser-Liggett C.M."/>
            <person name="Johnson P.J."/>
        </authorList>
    </citation>
    <scope>NUCLEOTIDE SEQUENCE [LARGE SCALE GENOMIC DNA]</scope>
    <source>
        <strain evidence="1">G3</strain>
    </source>
</reference>
<evidence type="ECO:0000313" key="2">
    <source>
        <dbReference type="Proteomes" id="UP000001542"/>
    </source>
</evidence>
<name>A2DI09_TRIV3</name>
<dbReference type="VEuPathDB" id="TrichDB:TVAG_402540"/>
<sequence>MEDIFGHQKEYAGLSSNLYKEVLNGNINTLSDLKETFKTKNTYNMSLVEQNTVMARILHKIYLNHQLLDKFGNDDVRKAMCNYAIEAAKGGSEQALFILGESSPIVHFCCNVMILMVTQTLKSCVFVKQCALSVFHDNAGEKLSEIFDAYVIDLIPDDYLEDDRGRFRPSPVPLEFSKENIRRLKNFIKSNAGDQSELLLPILNVWNELAK</sequence>
<dbReference type="RefSeq" id="XP_001580984.1">
    <property type="nucleotide sequence ID" value="XM_001580934.1"/>
</dbReference>
<gene>
    <name evidence="1" type="ORF">TVAG_402540</name>
</gene>
<dbReference type="InParanoid" id="A2DI09"/>
<dbReference type="AlphaFoldDB" id="A2DI09"/>
<organism evidence="1 2">
    <name type="scientific">Trichomonas vaginalis (strain ATCC PRA-98 / G3)</name>
    <dbReference type="NCBI Taxonomy" id="412133"/>
    <lineage>
        <taxon>Eukaryota</taxon>
        <taxon>Metamonada</taxon>
        <taxon>Parabasalia</taxon>
        <taxon>Trichomonadida</taxon>
        <taxon>Trichomonadidae</taxon>
        <taxon>Trichomonas</taxon>
    </lineage>
</organism>
<proteinExistence type="predicted"/>
<protein>
    <submittedName>
        <fullName evidence="1">Uncharacterized protein</fullName>
    </submittedName>
</protein>
<dbReference type="VEuPathDB" id="TrichDB:TVAGG3_0272150"/>